<comment type="domain">
    <text evidence="8">The DHHC domain is required for palmitoyltransferase activity.</text>
</comment>
<comment type="catalytic activity">
    <reaction evidence="8">
        <text>L-cysteinyl-[protein] + hexadecanoyl-CoA = S-hexadecanoyl-L-cysteinyl-[protein] + CoA</text>
        <dbReference type="Rhea" id="RHEA:36683"/>
        <dbReference type="Rhea" id="RHEA-COMP:10131"/>
        <dbReference type="Rhea" id="RHEA-COMP:11032"/>
        <dbReference type="ChEBI" id="CHEBI:29950"/>
        <dbReference type="ChEBI" id="CHEBI:57287"/>
        <dbReference type="ChEBI" id="CHEBI:57379"/>
        <dbReference type="ChEBI" id="CHEBI:74151"/>
        <dbReference type="EC" id="2.3.1.225"/>
    </reaction>
</comment>
<name>A0ABQ7FWV9_DUNSA</name>
<feature type="transmembrane region" description="Helical" evidence="8">
    <location>
        <begin position="63"/>
        <end position="84"/>
    </location>
</feature>
<dbReference type="EC" id="2.3.1.225" evidence="8"/>
<dbReference type="PROSITE" id="PS50216">
    <property type="entry name" value="DHHC"/>
    <property type="match status" value="1"/>
</dbReference>
<dbReference type="Pfam" id="PF01529">
    <property type="entry name" value="DHHC"/>
    <property type="match status" value="1"/>
</dbReference>
<keyword evidence="7 8" id="KW-0012">Acyltransferase</keyword>
<dbReference type="InterPro" id="IPR001594">
    <property type="entry name" value="Palmitoyltrfase_DHHC"/>
</dbReference>
<keyword evidence="6 8" id="KW-0472">Membrane</keyword>
<organism evidence="10 11">
    <name type="scientific">Dunaliella salina</name>
    <name type="common">Green alga</name>
    <name type="synonym">Protococcus salinus</name>
    <dbReference type="NCBI Taxonomy" id="3046"/>
    <lineage>
        <taxon>Eukaryota</taxon>
        <taxon>Viridiplantae</taxon>
        <taxon>Chlorophyta</taxon>
        <taxon>core chlorophytes</taxon>
        <taxon>Chlorophyceae</taxon>
        <taxon>CS clade</taxon>
        <taxon>Chlamydomonadales</taxon>
        <taxon>Dunaliellaceae</taxon>
        <taxon>Dunaliella</taxon>
    </lineage>
</organism>
<feature type="transmembrane region" description="Helical" evidence="8">
    <location>
        <begin position="196"/>
        <end position="221"/>
    </location>
</feature>
<comment type="similarity">
    <text evidence="2 8">Belongs to the DHHC palmitoyltransferase family.</text>
</comment>
<evidence type="ECO:0000256" key="4">
    <source>
        <dbReference type="ARBA" id="ARBA00022692"/>
    </source>
</evidence>
<dbReference type="InterPro" id="IPR039859">
    <property type="entry name" value="PFA4/ZDH16/20/ERF2-like"/>
</dbReference>
<evidence type="ECO:0000259" key="9">
    <source>
        <dbReference type="Pfam" id="PF01529"/>
    </source>
</evidence>
<keyword evidence="11" id="KW-1185">Reference proteome</keyword>
<keyword evidence="3 8" id="KW-0808">Transferase</keyword>
<keyword evidence="4 8" id="KW-0812">Transmembrane</keyword>
<dbReference type="EMBL" id="MU070684">
    <property type="protein sequence ID" value="KAF5826844.1"/>
    <property type="molecule type" value="Genomic_DNA"/>
</dbReference>
<comment type="subcellular location">
    <subcellularLocation>
        <location evidence="1">Membrane</location>
        <topology evidence="1">Multi-pass membrane protein</topology>
    </subcellularLocation>
</comment>
<accession>A0ABQ7FWV9</accession>
<evidence type="ECO:0000313" key="10">
    <source>
        <dbReference type="EMBL" id="KAF5826844.1"/>
    </source>
</evidence>
<protein>
    <recommendedName>
        <fullName evidence="8">S-acyltransferase</fullName>
        <ecNumber evidence="8">2.3.1.225</ecNumber>
    </recommendedName>
    <alternativeName>
        <fullName evidence="8">Palmitoyltransferase</fullName>
    </alternativeName>
</protein>
<dbReference type="Proteomes" id="UP000815325">
    <property type="component" value="Unassembled WGS sequence"/>
</dbReference>
<proteinExistence type="inferred from homology"/>
<keyword evidence="5 8" id="KW-1133">Transmembrane helix</keyword>
<reference evidence="10" key="1">
    <citation type="submission" date="2017-08" db="EMBL/GenBank/DDBJ databases">
        <authorList>
            <person name="Polle J.E."/>
            <person name="Barry K."/>
            <person name="Cushman J."/>
            <person name="Schmutz J."/>
            <person name="Tran D."/>
            <person name="Hathwaick L.T."/>
            <person name="Yim W.C."/>
            <person name="Jenkins J."/>
            <person name="Mckie-Krisberg Z.M."/>
            <person name="Prochnik S."/>
            <person name="Lindquist E."/>
            <person name="Dockter R.B."/>
            <person name="Adam C."/>
            <person name="Molina H."/>
            <person name="Bunkerborg J."/>
            <person name="Jin E."/>
            <person name="Buchheim M."/>
            <person name="Magnuson J."/>
        </authorList>
    </citation>
    <scope>NUCLEOTIDE SEQUENCE</scope>
    <source>
        <strain evidence="10">CCAP 19/18</strain>
    </source>
</reference>
<evidence type="ECO:0000256" key="8">
    <source>
        <dbReference type="RuleBase" id="RU079119"/>
    </source>
</evidence>
<evidence type="ECO:0000256" key="5">
    <source>
        <dbReference type="ARBA" id="ARBA00022989"/>
    </source>
</evidence>
<comment type="caution">
    <text evidence="10">The sequence shown here is derived from an EMBL/GenBank/DDBJ whole genome shotgun (WGS) entry which is preliminary data.</text>
</comment>
<gene>
    <name evidence="10" type="ORF">DUNSADRAFT_1888</name>
</gene>
<evidence type="ECO:0000256" key="7">
    <source>
        <dbReference type="ARBA" id="ARBA00023315"/>
    </source>
</evidence>
<evidence type="ECO:0000256" key="6">
    <source>
        <dbReference type="ARBA" id="ARBA00023136"/>
    </source>
</evidence>
<feature type="domain" description="Palmitoyltransferase DHHC" evidence="9">
    <location>
        <begin position="110"/>
        <end position="233"/>
    </location>
</feature>
<evidence type="ECO:0000256" key="2">
    <source>
        <dbReference type="ARBA" id="ARBA00008574"/>
    </source>
</evidence>
<feature type="transmembrane region" description="Helical" evidence="8">
    <location>
        <begin position="155"/>
        <end position="175"/>
    </location>
</feature>
<sequence>MPHYLDSTLCTLACEFVACSIKKLDPIIKACEPFYAALAATLVTLDAYVFFTAVLKSVRRSQGLLGVLVHSAIALWLLFCVLWNHTWCIFTPPGSTLQEDSQRLQTAMTFEWRWCRKCNRPKPPLAHHCSICKRCILKMDHHCPWMANCIGHYNYHYFFLYLFYMWVGAAYSVFMTYSHVPNVMQSRSSSWEGPSFLAFLTFLLAISVFLAMCGLLGWHVFLVLTGQGTIDAFSNYYAEKDTCQAGEVCTNPYNLGPVKNWQDTFDAHGRLWWLTWALPSLQKKRGNGWQMSRIRVRPQRAASLSERAV</sequence>
<feature type="transmembrane region" description="Helical" evidence="8">
    <location>
        <begin position="34"/>
        <end position="51"/>
    </location>
</feature>
<evidence type="ECO:0000313" key="11">
    <source>
        <dbReference type="Proteomes" id="UP000815325"/>
    </source>
</evidence>
<evidence type="ECO:0000256" key="3">
    <source>
        <dbReference type="ARBA" id="ARBA00022679"/>
    </source>
</evidence>
<evidence type="ECO:0000256" key="1">
    <source>
        <dbReference type="ARBA" id="ARBA00004141"/>
    </source>
</evidence>
<dbReference type="PANTHER" id="PTHR12246">
    <property type="entry name" value="PALMITOYLTRANSFERASE ZDHHC16"/>
    <property type="match status" value="1"/>
</dbReference>